<protein>
    <submittedName>
        <fullName evidence="2">Hsp70 family protein</fullName>
    </submittedName>
</protein>
<feature type="compositionally biased region" description="Polar residues" evidence="1">
    <location>
        <begin position="128"/>
        <end position="143"/>
    </location>
</feature>
<dbReference type="AlphaFoldDB" id="A0A0B4IBA4"/>
<comment type="caution">
    <text evidence="2">The sequence shown here is derived from an EMBL/GenBank/DDBJ whole genome shotgun (WGS) entry which is preliminary data.</text>
</comment>
<evidence type="ECO:0000313" key="3">
    <source>
        <dbReference type="Proteomes" id="UP000031192"/>
    </source>
</evidence>
<evidence type="ECO:0000313" key="2">
    <source>
        <dbReference type="EMBL" id="KID91484.1"/>
    </source>
</evidence>
<dbReference type="Proteomes" id="UP000031192">
    <property type="component" value="Unassembled WGS sequence"/>
</dbReference>
<sequence>MTVSRESTITLGRGDSVHRQNLHPSHDFSPDPANAGAKHKVNEVPPGNRLIIAVDFGTTYSAVSYIPIPQGSSPEFVGPHSIRSIQNYPEDRNFNSNDQMVAEVPTEVIYPLNRHFREEEASNDMHHNATNGVENETHRNTSNPAFHLDSEHINRHDIDGDDVHTLSNPLDDQFRWGYQVHELWNLPSTHADNSNQPLSRFKLLLDSSAVTQRLRENIQHTVHKLQRQKIVSGNMSVIADFLTYLLKHVQTQLLNEGFDDGFRKEIVLCVPAIWTQQACRQMQTCMAIAMRRAEFRGVDTENNSIENLFIVSEPEAAAAYVLTNKRGLNCGDVFVLLDAGILPGGGTVDANTYEISNETPLRLTREIVPPGGGLYGSSFLNEKFCKYLKQRLASETYLEQGTETINGIIESIMIDQFEYRIKRSFDLYTATESVKKFAVVGLRDNPSKGFQRGYMIVPAKDIKNMFEECLEGIGAIMESQIKAAKDRKYEVKKIILIGGFAASISLRKFLQHRLEQISKQNDCQIALTFPEHNTVNAVASGAVLRALNKEQGPQRRARSSYGILRTEPFGEYPEHHGLKPSYDRHDGQPYIVNTIDWVLKLGQDIPPVWECDPFPSSHTFDVWPVRPLICKELLYVSDKATKSHFRRSHVNNEANAVDNRG</sequence>
<reference evidence="2 3" key="1">
    <citation type="journal article" date="2014" name="Proc. Natl. Acad. Sci. U.S.A.">
        <title>Trajectory and genomic determinants of fungal-pathogen speciation and host adaptation.</title>
        <authorList>
            <person name="Hu X."/>
            <person name="Xiao G."/>
            <person name="Zheng P."/>
            <person name="Shang Y."/>
            <person name="Su Y."/>
            <person name="Zhang X."/>
            <person name="Liu X."/>
            <person name="Zhan S."/>
            <person name="St Leger R.J."/>
            <person name="Wang C."/>
        </authorList>
    </citation>
    <scope>NUCLEOTIDE SEQUENCE [LARGE SCALE GENOMIC DNA]</scope>
    <source>
        <strain evidence="2 3">ARSEF 977</strain>
    </source>
</reference>
<dbReference type="InterPro" id="IPR043129">
    <property type="entry name" value="ATPase_NBD"/>
</dbReference>
<accession>A0A0B4IBA4</accession>
<name>A0A0B4IBA4_METGA</name>
<dbReference type="PANTHER" id="PTHR42749:SF8">
    <property type="entry name" value="HSP70 FAMILY PROTEIN (AFU_ORTHOLOGUE AFUA_3G13740)"/>
    <property type="match status" value="1"/>
</dbReference>
<dbReference type="CDD" id="cd10170">
    <property type="entry name" value="ASKHA_NBD_HSP70"/>
    <property type="match status" value="1"/>
</dbReference>
<feature type="region of interest" description="Disordered" evidence="1">
    <location>
        <begin position="1"/>
        <end position="43"/>
    </location>
</feature>
<proteinExistence type="predicted"/>
<organism evidence="2 3">
    <name type="scientific">Metarhizium guizhouense (strain ARSEF 977)</name>
    <dbReference type="NCBI Taxonomy" id="1276136"/>
    <lineage>
        <taxon>Eukaryota</taxon>
        <taxon>Fungi</taxon>
        <taxon>Dikarya</taxon>
        <taxon>Ascomycota</taxon>
        <taxon>Pezizomycotina</taxon>
        <taxon>Sordariomycetes</taxon>
        <taxon>Hypocreomycetidae</taxon>
        <taxon>Hypocreales</taxon>
        <taxon>Clavicipitaceae</taxon>
        <taxon>Metarhizium</taxon>
    </lineage>
</organism>
<gene>
    <name evidence="2" type="ORF">MGU_01454</name>
</gene>
<dbReference type="PANTHER" id="PTHR42749">
    <property type="entry name" value="CELL SHAPE-DETERMINING PROTEIN MREB"/>
    <property type="match status" value="1"/>
</dbReference>
<evidence type="ECO:0000256" key="1">
    <source>
        <dbReference type="SAM" id="MobiDB-lite"/>
    </source>
</evidence>
<dbReference type="HOGENOM" id="CLU_009958_2_1_1"/>
<dbReference type="Gene3D" id="3.30.420.40">
    <property type="match status" value="1"/>
</dbReference>
<dbReference type="EMBL" id="AZNH01000003">
    <property type="protein sequence ID" value="KID91484.1"/>
    <property type="molecule type" value="Genomic_DNA"/>
</dbReference>
<feature type="compositionally biased region" description="Polar residues" evidence="1">
    <location>
        <begin position="1"/>
        <end position="10"/>
    </location>
</feature>
<keyword evidence="3" id="KW-1185">Reference proteome</keyword>
<feature type="region of interest" description="Disordered" evidence="1">
    <location>
        <begin position="124"/>
        <end position="143"/>
    </location>
</feature>
<dbReference type="SUPFAM" id="SSF53067">
    <property type="entry name" value="Actin-like ATPase domain"/>
    <property type="match status" value="2"/>
</dbReference>